<evidence type="ECO:0000313" key="2">
    <source>
        <dbReference type="EMBL" id="TMQ77170.1"/>
    </source>
</evidence>
<evidence type="ECO:0000313" key="3">
    <source>
        <dbReference type="Proteomes" id="UP000306324"/>
    </source>
</evidence>
<dbReference type="EMBL" id="SWAD01000031">
    <property type="protein sequence ID" value="TMQ77170.1"/>
    <property type="molecule type" value="Genomic_DNA"/>
</dbReference>
<evidence type="ECO:0000256" key="1">
    <source>
        <dbReference type="SAM" id="MobiDB-lite"/>
    </source>
</evidence>
<reference evidence="2 3" key="1">
    <citation type="submission" date="2019-04" db="EMBL/GenBank/DDBJ databases">
        <title>A novel phosphate-accumulating bacterium identified in bioreactor for phosphate removal from wastewater.</title>
        <authorList>
            <person name="Kotlyarov R.Y."/>
            <person name="Beletsky A.V."/>
            <person name="Kallistova A.Y."/>
            <person name="Dorofeev A.G."/>
            <person name="Nikolaev Y.Y."/>
            <person name="Pimenov N.V."/>
            <person name="Ravin N.V."/>
            <person name="Mardanov A.V."/>
        </authorList>
    </citation>
    <scope>NUCLEOTIDE SEQUENCE [LARGE SCALE GENOMIC DNA]</scope>
    <source>
        <strain evidence="2 3">Bin19</strain>
    </source>
</reference>
<name>A0A5S4EP00_9PROT</name>
<organism evidence="2 3">
    <name type="scientific">Candidatus Accumulibacter phosphatis</name>
    <dbReference type="NCBI Taxonomy" id="327160"/>
    <lineage>
        <taxon>Bacteria</taxon>
        <taxon>Pseudomonadati</taxon>
        <taxon>Pseudomonadota</taxon>
        <taxon>Betaproteobacteria</taxon>
        <taxon>Candidatus Accumulibacter</taxon>
    </lineage>
</organism>
<dbReference type="Proteomes" id="UP000306324">
    <property type="component" value="Unassembled WGS sequence"/>
</dbReference>
<proteinExistence type="predicted"/>
<keyword evidence="3" id="KW-1185">Reference proteome</keyword>
<dbReference type="AlphaFoldDB" id="A0A5S4EP00"/>
<sequence length="100" mass="10677">MGRARHSGLGWSGCGSRACVTGHHGGGHPMGGRLDAFHGGSIFRLRGLKRFLRNVVVWCATCRHTGNAASAGGRPVRARSHGSCSSDHGQDYRPSWRVPD</sequence>
<feature type="region of interest" description="Disordered" evidence="1">
    <location>
        <begin position="66"/>
        <end position="100"/>
    </location>
</feature>
<comment type="caution">
    <text evidence="2">The sequence shown here is derived from an EMBL/GenBank/DDBJ whole genome shotgun (WGS) entry which is preliminary data.</text>
</comment>
<accession>A0A5S4EP00</accession>
<protein>
    <submittedName>
        <fullName evidence="2">Uncharacterized protein</fullName>
    </submittedName>
</protein>
<gene>
    <name evidence="2" type="ORF">ACCUM_3503</name>
</gene>